<dbReference type="Proteomes" id="UP000660680">
    <property type="component" value="Unassembled WGS sequence"/>
</dbReference>
<evidence type="ECO:0000313" key="3">
    <source>
        <dbReference type="EMBL" id="GGS14111.1"/>
    </source>
</evidence>
<keyword evidence="2" id="KW-0732">Signal</keyword>
<keyword evidence="4" id="KW-1185">Reference proteome</keyword>
<evidence type="ECO:0008006" key="5">
    <source>
        <dbReference type="Google" id="ProtNLM"/>
    </source>
</evidence>
<comment type="caution">
    <text evidence="3">The sequence shown here is derived from an EMBL/GenBank/DDBJ whole genome shotgun (WGS) entry which is preliminary data.</text>
</comment>
<organism evidence="3 4">
    <name type="scientific">Actinokineospora fastidiosa</name>
    <dbReference type="NCBI Taxonomy" id="1816"/>
    <lineage>
        <taxon>Bacteria</taxon>
        <taxon>Bacillati</taxon>
        <taxon>Actinomycetota</taxon>
        <taxon>Actinomycetes</taxon>
        <taxon>Pseudonocardiales</taxon>
        <taxon>Pseudonocardiaceae</taxon>
        <taxon>Actinokineospora</taxon>
    </lineage>
</organism>
<accession>A0A918G305</accession>
<reference evidence="3" key="1">
    <citation type="journal article" date="2014" name="Int. J. Syst. Evol. Microbiol.">
        <title>Complete genome sequence of Corynebacterium casei LMG S-19264T (=DSM 44701T), isolated from a smear-ripened cheese.</title>
        <authorList>
            <consortium name="US DOE Joint Genome Institute (JGI-PGF)"/>
            <person name="Walter F."/>
            <person name="Albersmeier A."/>
            <person name="Kalinowski J."/>
            <person name="Ruckert C."/>
        </authorList>
    </citation>
    <scope>NUCLEOTIDE SEQUENCE</scope>
    <source>
        <strain evidence="3">JCM 3276</strain>
    </source>
</reference>
<feature type="region of interest" description="Disordered" evidence="1">
    <location>
        <begin position="54"/>
        <end position="86"/>
    </location>
</feature>
<feature type="signal peptide" evidence="2">
    <location>
        <begin position="1"/>
        <end position="33"/>
    </location>
</feature>
<name>A0A918G305_9PSEU</name>
<dbReference type="AlphaFoldDB" id="A0A918G305"/>
<protein>
    <recommendedName>
        <fullName evidence="5">Secreted protein</fullName>
    </recommendedName>
</protein>
<evidence type="ECO:0000256" key="1">
    <source>
        <dbReference type="SAM" id="MobiDB-lite"/>
    </source>
</evidence>
<evidence type="ECO:0000313" key="4">
    <source>
        <dbReference type="Proteomes" id="UP000660680"/>
    </source>
</evidence>
<dbReference type="EMBL" id="BMRB01000001">
    <property type="protein sequence ID" value="GGS14111.1"/>
    <property type="molecule type" value="Genomic_DNA"/>
</dbReference>
<gene>
    <name evidence="3" type="ORF">GCM10010171_02460</name>
</gene>
<feature type="chain" id="PRO_5037987396" description="Secreted protein" evidence="2">
    <location>
        <begin position="34"/>
        <end position="86"/>
    </location>
</feature>
<dbReference type="RefSeq" id="WP_189208420.1">
    <property type="nucleotide sequence ID" value="NZ_BMRB01000001.1"/>
</dbReference>
<reference evidence="3" key="2">
    <citation type="submission" date="2020-09" db="EMBL/GenBank/DDBJ databases">
        <authorList>
            <person name="Sun Q."/>
            <person name="Ohkuma M."/>
        </authorList>
    </citation>
    <scope>NUCLEOTIDE SEQUENCE</scope>
    <source>
        <strain evidence="3">JCM 3276</strain>
    </source>
</reference>
<sequence>MAVGTRFAGAASLAGAALAAMALTGVAVFTVQAATCEDAGHYVEVDGQTTLVGGCLEPEDLPAAPTTRDTEPQTPDQGVDRLRQSP</sequence>
<evidence type="ECO:0000256" key="2">
    <source>
        <dbReference type="SAM" id="SignalP"/>
    </source>
</evidence>
<proteinExistence type="predicted"/>